<feature type="active site" description="Proton donor" evidence="8">
    <location>
        <position position="275"/>
    </location>
</feature>
<dbReference type="NCBIfam" id="NF010697">
    <property type="entry name" value="PRK14097.1"/>
    <property type="match status" value="1"/>
</dbReference>
<comment type="similarity">
    <text evidence="2 8 9">Belongs to the GPI family.</text>
</comment>
<dbReference type="AlphaFoldDB" id="A0A223CXZ6"/>
<dbReference type="InterPro" id="IPR046348">
    <property type="entry name" value="SIS_dom_sf"/>
</dbReference>
<dbReference type="InterPro" id="IPR035482">
    <property type="entry name" value="SIS_PGI_2"/>
</dbReference>
<dbReference type="GO" id="GO:0097367">
    <property type="term" value="F:carbohydrate derivative binding"/>
    <property type="evidence" value="ECO:0007669"/>
    <property type="project" value="InterPro"/>
</dbReference>
<dbReference type="EC" id="5.3.1.9" evidence="8"/>
<sequence>MFISTLGLAGFNTAEYAKLRLELEVAHAKLVEGDRKSQDNLGWMQPLDPDDEQVGKIIAAAEQIRRDADVLLVIGAGGSYLGARAGIEMLAGRSGTEILFLGHHLCTANLKEVFAKLKGRRVAVNVVSKSGTTLEPAIAFRLARRWMIDQYGVEEATRRIYVTTDPEKGALLAMAKKNGYKSFSIPERVGGRYSVLTVAGLLPMAVHGADIREMLRGAQEAARLYTNPRLEANTCYQYAVYRNFWYRNGKSIELLAGYDTRLRTLSDWWQQLFAESEGKDGKGIFPAVVQLTTDLHSVGQYIQQGPRHLLQTVLWVKQSDLNVTLPEMEDDLDGLGYLTGQDLHEINKRAFLGALTAHTNGGVPNVVLHLPDLTEQTIGHMFYFFMKACAVSSLLLGVNPFDQPGVEAYKRQMFHLLEERRTS</sequence>
<comment type="pathway">
    <text evidence="8">Carbohydrate biosynthesis; gluconeogenesis.</text>
</comment>
<evidence type="ECO:0000256" key="5">
    <source>
        <dbReference type="ARBA" id="ARBA00023152"/>
    </source>
</evidence>
<protein>
    <recommendedName>
        <fullName evidence="8">Glucose-6-phosphate isomerase</fullName>
        <shortName evidence="8">GPI</shortName>
        <ecNumber evidence="8">5.3.1.9</ecNumber>
    </recommendedName>
    <alternativeName>
        <fullName evidence="8">Phosphoglucose isomerase</fullName>
        <shortName evidence="8">PGI</shortName>
    </alternativeName>
    <alternativeName>
        <fullName evidence="8">Phosphohexose isomerase</fullName>
        <shortName evidence="8">PHI</shortName>
    </alternativeName>
</protein>
<dbReference type="EMBL" id="CP022657">
    <property type="protein sequence ID" value="ASS73983.1"/>
    <property type="molecule type" value="Genomic_DNA"/>
</dbReference>
<comment type="pathway">
    <text evidence="1 8 9">Carbohydrate degradation; glycolysis; D-glyceraldehyde 3-phosphate and glycerone phosphate from D-glucose: step 2/4.</text>
</comment>
<evidence type="ECO:0000256" key="4">
    <source>
        <dbReference type="ARBA" id="ARBA00022490"/>
    </source>
</evidence>
<comment type="catalytic activity">
    <reaction evidence="7 8 9">
        <text>alpha-D-glucose 6-phosphate = beta-D-fructose 6-phosphate</text>
        <dbReference type="Rhea" id="RHEA:11816"/>
        <dbReference type="ChEBI" id="CHEBI:57634"/>
        <dbReference type="ChEBI" id="CHEBI:58225"/>
        <dbReference type="EC" id="5.3.1.9"/>
    </reaction>
</comment>
<keyword evidence="4 8" id="KW-0963">Cytoplasm</keyword>
<comment type="function">
    <text evidence="8">Catalyzes the reversible isomerization of glucose-6-phosphate to fructose-6-phosphate.</text>
</comment>
<evidence type="ECO:0000256" key="9">
    <source>
        <dbReference type="RuleBase" id="RU000612"/>
    </source>
</evidence>
<comment type="caution">
    <text evidence="8">Lacks conserved residue(s) required for the propagation of feature annotation.</text>
</comment>
<feature type="active site" evidence="8">
    <location>
        <position position="410"/>
    </location>
</feature>
<dbReference type="GO" id="GO:0051156">
    <property type="term" value="P:glucose 6-phosphate metabolic process"/>
    <property type="evidence" value="ECO:0007669"/>
    <property type="project" value="TreeGrafter"/>
</dbReference>
<dbReference type="Pfam" id="PF00342">
    <property type="entry name" value="PGI"/>
    <property type="match status" value="1"/>
</dbReference>
<keyword evidence="3 8" id="KW-0312">Gluconeogenesis</keyword>
<evidence type="ECO:0000256" key="7">
    <source>
        <dbReference type="ARBA" id="ARBA00029321"/>
    </source>
</evidence>
<name>A0A223CXZ6_9BACL</name>
<dbReference type="SUPFAM" id="SSF53697">
    <property type="entry name" value="SIS domain"/>
    <property type="match status" value="1"/>
</dbReference>
<dbReference type="GO" id="GO:0006094">
    <property type="term" value="P:gluconeogenesis"/>
    <property type="evidence" value="ECO:0007669"/>
    <property type="project" value="UniProtKB-UniRule"/>
</dbReference>
<dbReference type="PRINTS" id="PR00662">
    <property type="entry name" value="G6PISOMERASE"/>
</dbReference>
<gene>
    <name evidence="8" type="primary">pgi</name>
    <name evidence="10" type="ORF">CIG75_02620</name>
</gene>
<evidence type="ECO:0000313" key="11">
    <source>
        <dbReference type="Proteomes" id="UP000214688"/>
    </source>
</evidence>
<organism evidence="10 11">
    <name type="scientific">Tumebacillus algifaecis</name>
    <dbReference type="NCBI Taxonomy" id="1214604"/>
    <lineage>
        <taxon>Bacteria</taxon>
        <taxon>Bacillati</taxon>
        <taxon>Bacillota</taxon>
        <taxon>Bacilli</taxon>
        <taxon>Bacillales</taxon>
        <taxon>Alicyclobacillaceae</taxon>
        <taxon>Tumebacillus</taxon>
    </lineage>
</organism>
<dbReference type="GO" id="GO:0004347">
    <property type="term" value="F:glucose-6-phosphate isomerase activity"/>
    <property type="evidence" value="ECO:0007669"/>
    <property type="project" value="UniProtKB-UniRule"/>
</dbReference>
<dbReference type="HAMAP" id="MF_00473">
    <property type="entry name" value="G6P_isomerase"/>
    <property type="match status" value="1"/>
</dbReference>
<dbReference type="UniPathway" id="UPA00138"/>
<reference evidence="10 11" key="1">
    <citation type="journal article" date="2015" name="Int. J. Syst. Evol. Microbiol.">
        <title>Tumebacillus algifaecis sp. nov., isolated from decomposing algal scum.</title>
        <authorList>
            <person name="Wu Y.F."/>
            <person name="Zhang B."/>
            <person name="Xing P."/>
            <person name="Wu Q.L."/>
            <person name="Liu S.J."/>
        </authorList>
    </citation>
    <scope>NUCLEOTIDE SEQUENCE [LARGE SCALE GENOMIC DNA]</scope>
    <source>
        <strain evidence="10 11">THMBR28</strain>
    </source>
</reference>
<dbReference type="FunFam" id="3.40.50.10490:FF:000016">
    <property type="entry name" value="Glucose-6-phosphate isomerase"/>
    <property type="match status" value="1"/>
</dbReference>
<comment type="subcellular location">
    <subcellularLocation>
        <location evidence="8">Cytoplasm</location>
    </subcellularLocation>
</comment>
<keyword evidence="6 8" id="KW-0413">Isomerase</keyword>
<dbReference type="Proteomes" id="UP000214688">
    <property type="component" value="Chromosome"/>
</dbReference>
<dbReference type="RefSeq" id="WP_094235243.1">
    <property type="nucleotide sequence ID" value="NZ_CP022657.1"/>
</dbReference>
<accession>A0A223CXZ6</accession>
<dbReference type="GO" id="GO:0006096">
    <property type="term" value="P:glycolytic process"/>
    <property type="evidence" value="ECO:0007669"/>
    <property type="project" value="UniProtKB-UniRule"/>
</dbReference>
<dbReference type="InterPro" id="IPR018189">
    <property type="entry name" value="Phosphoglucose_isomerase_CS"/>
</dbReference>
<evidence type="ECO:0000256" key="1">
    <source>
        <dbReference type="ARBA" id="ARBA00004926"/>
    </source>
</evidence>
<dbReference type="CDD" id="cd05015">
    <property type="entry name" value="SIS_PGI_1"/>
    <property type="match status" value="1"/>
</dbReference>
<keyword evidence="11" id="KW-1185">Reference proteome</keyword>
<dbReference type="GO" id="GO:0048029">
    <property type="term" value="F:monosaccharide binding"/>
    <property type="evidence" value="ECO:0007669"/>
    <property type="project" value="TreeGrafter"/>
</dbReference>
<dbReference type="PROSITE" id="PS00174">
    <property type="entry name" value="P_GLUCOSE_ISOMERASE_2"/>
    <property type="match status" value="1"/>
</dbReference>
<evidence type="ECO:0000256" key="3">
    <source>
        <dbReference type="ARBA" id="ARBA00022432"/>
    </source>
</evidence>
<dbReference type="PROSITE" id="PS51463">
    <property type="entry name" value="P_GLUCOSE_ISOMERASE_3"/>
    <property type="match status" value="1"/>
</dbReference>
<dbReference type="PANTHER" id="PTHR11469">
    <property type="entry name" value="GLUCOSE-6-PHOSPHATE ISOMERASE"/>
    <property type="match status" value="1"/>
</dbReference>
<dbReference type="GO" id="GO:0005829">
    <property type="term" value="C:cytosol"/>
    <property type="evidence" value="ECO:0007669"/>
    <property type="project" value="TreeGrafter"/>
</dbReference>
<dbReference type="PANTHER" id="PTHR11469:SF1">
    <property type="entry name" value="GLUCOSE-6-PHOSPHATE ISOMERASE"/>
    <property type="match status" value="1"/>
</dbReference>
<keyword evidence="5 8" id="KW-0324">Glycolysis</keyword>
<dbReference type="OrthoDB" id="140919at2"/>
<evidence type="ECO:0000256" key="8">
    <source>
        <dbReference type="HAMAP-Rule" id="MF_00473"/>
    </source>
</evidence>
<dbReference type="UniPathway" id="UPA00109">
    <property type="reaction ID" value="UER00181"/>
</dbReference>
<evidence type="ECO:0000256" key="6">
    <source>
        <dbReference type="ARBA" id="ARBA00023235"/>
    </source>
</evidence>
<dbReference type="KEGG" id="tab:CIG75_02620"/>
<dbReference type="InterPro" id="IPR001672">
    <property type="entry name" value="G6P_Isomerase"/>
</dbReference>
<evidence type="ECO:0000313" key="10">
    <source>
        <dbReference type="EMBL" id="ASS73983.1"/>
    </source>
</evidence>
<evidence type="ECO:0000256" key="2">
    <source>
        <dbReference type="ARBA" id="ARBA00006604"/>
    </source>
</evidence>
<proteinExistence type="inferred from homology"/>
<dbReference type="InterPro" id="IPR035476">
    <property type="entry name" value="SIS_PGI_1"/>
</dbReference>
<dbReference type="Gene3D" id="3.40.50.10490">
    <property type="entry name" value="Glucose-6-phosphate isomerase like protein, domain 1"/>
    <property type="match status" value="2"/>
</dbReference>
<dbReference type="CDD" id="cd05016">
    <property type="entry name" value="SIS_PGI_2"/>
    <property type="match status" value="1"/>
</dbReference>